<keyword evidence="3" id="KW-1185">Reference proteome</keyword>
<name>A0AAD9MPK4_RIDPI</name>
<comment type="caution">
    <text evidence="2">The sequence shown here is derived from an EMBL/GenBank/DDBJ whole genome shotgun (WGS) entry which is preliminary data.</text>
</comment>
<gene>
    <name evidence="2" type="ORF">NP493_5646g00000</name>
</gene>
<feature type="region of interest" description="Disordered" evidence="1">
    <location>
        <begin position="93"/>
        <end position="170"/>
    </location>
</feature>
<dbReference type="EMBL" id="JAODUO010005631">
    <property type="protein sequence ID" value="KAK2140680.1"/>
    <property type="molecule type" value="Genomic_DNA"/>
</dbReference>
<evidence type="ECO:0000313" key="3">
    <source>
        <dbReference type="Proteomes" id="UP001209878"/>
    </source>
</evidence>
<dbReference type="AlphaFoldDB" id="A0AAD9MPK4"/>
<evidence type="ECO:0000313" key="2">
    <source>
        <dbReference type="EMBL" id="KAK2140680.1"/>
    </source>
</evidence>
<dbReference type="Proteomes" id="UP001209878">
    <property type="component" value="Unassembled WGS sequence"/>
</dbReference>
<accession>A0AAD9MPK4</accession>
<protein>
    <submittedName>
        <fullName evidence="2">Uncharacterized protein</fullName>
    </submittedName>
</protein>
<evidence type="ECO:0000256" key="1">
    <source>
        <dbReference type="SAM" id="MobiDB-lite"/>
    </source>
</evidence>
<sequence length="241" mass="25551">MMSRVYTSLHRTCSSDGDTEATSTTDLSASCFAYQLLFLLRNHFGTHHRLGRCGSSFGGGVRFSTSCGLLGATVTTDGSADGEVTPKGLLEVSREGLGESPRDDPQEGPRDDPQESPRDDPCESPRDDTRETPRGDTREAPRADAPESPRDDVRSDVADDVADTSVESASVDLVRDSSDFSVSSSSSVSAVDGGRCGGNLSAHSCNVVKLIFDGSSSTSNTVSAFFHTSSLPFPELRRSSL</sequence>
<reference evidence="2" key="1">
    <citation type="journal article" date="2023" name="Mol. Biol. Evol.">
        <title>Third-Generation Sequencing Reveals the Adaptive Role of the Epigenome in Three Deep-Sea Polychaetes.</title>
        <authorList>
            <person name="Perez M."/>
            <person name="Aroh O."/>
            <person name="Sun Y."/>
            <person name="Lan Y."/>
            <person name="Juniper S.K."/>
            <person name="Young C.R."/>
            <person name="Angers B."/>
            <person name="Qian P.Y."/>
        </authorList>
    </citation>
    <scope>NUCLEOTIDE SEQUENCE</scope>
    <source>
        <strain evidence="2">R07B-5</strain>
    </source>
</reference>
<proteinExistence type="predicted"/>
<feature type="compositionally biased region" description="Basic and acidic residues" evidence="1">
    <location>
        <begin position="93"/>
        <end position="157"/>
    </location>
</feature>
<organism evidence="2 3">
    <name type="scientific">Ridgeia piscesae</name>
    <name type="common">Tubeworm</name>
    <dbReference type="NCBI Taxonomy" id="27915"/>
    <lineage>
        <taxon>Eukaryota</taxon>
        <taxon>Metazoa</taxon>
        <taxon>Spiralia</taxon>
        <taxon>Lophotrochozoa</taxon>
        <taxon>Annelida</taxon>
        <taxon>Polychaeta</taxon>
        <taxon>Sedentaria</taxon>
        <taxon>Canalipalpata</taxon>
        <taxon>Sabellida</taxon>
        <taxon>Siboglinidae</taxon>
        <taxon>Ridgeia</taxon>
    </lineage>
</organism>